<accession>A0A8C4QYM4</accession>
<protein>
    <recommendedName>
        <fullName evidence="9">Collagen IV NC1 domain-containing protein</fullName>
    </recommendedName>
</protein>
<organism evidence="10 11">
    <name type="scientific">Eptatretus burgeri</name>
    <name type="common">Inshore hagfish</name>
    <dbReference type="NCBI Taxonomy" id="7764"/>
    <lineage>
        <taxon>Eukaryota</taxon>
        <taxon>Metazoa</taxon>
        <taxon>Chordata</taxon>
        <taxon>Craniata</taxon>
        <taxon>Vertebrata</taxon>
        <taxon>Cyclostomata</taxon>
        <taxon>Myxini</taxon>
        <taxon>Myxiniformes</taxon>
        <taxon>Myxinidae</taxon>
        <taxon>Eptatretinae</taxon>
        <taxon>Eptatretus</taxon>
    </lineage>
</organism>
<dbReference type="Gene3D" id="2.170.240.10">
    <property type="entry name" value="Collagen IV, non-collagenous"/>
    <property type="match status" value="1"/>
</dbReference>
<evidence type="ECO:0000256" key="1">
    <source>
        <dbReference type="ARBA" id="ARBA00004302"/>
    </source>
</evidence>
<keyword evidence="7" id="KW-1015">Disulfide bond</keyword>
<dbReference type="PANTHER" id="PTHR14619:SF8">
    <property type="entry name" value="COLLAGEN TYPE IV ALPHA 4 CHAIN"/>
    <property type="match status" value="1"/>
</dbReference>
<evidence type="ECO:0000313" key="10">
    <source>
        <dbReference type="Ensembl" id="ENSEBUP00000021780.1"/>
    </source>
</evidence>
<feature type="transmembrane region" description="Helical" evidence="8">
    <location>
        <begin position="51"/>
        <end position="73"/>
    </location>
</feature>
<keyword evidence="11" id="KW-1185">Reference proteome</keyword>
<evidence type="ECO:0000313" key="11">
    <source>
        <dbReference type="Proteomes" id="UP000694388"/>
    </source>
</evidence>
<dbReference type="Proteomes" id="UP000694388">
    <property type="component" value="Unplaced"/>
</dbReference>
<keyword evidence="8" id="KW-0812">Transmembrane</keyword>
<evidence type="ECO:0000256" key="2">
    <source>
        <dbReference type="ARBA" id="ARBA00022525"/>
    </source>
</evidence>
<dbReference type="GO" id="GO:0005201">
    <property type="term" value="F:extracellular matrix structural constituent"/>
    <property type="evidence" value="ECO:0007669"/>
    <property type="project" value="InterPro"/>
</dbReference>
<evidence type="ECO:0000256" key="3">
    <source>
        <dbReference type="ARBA" id="ARBA00022530"/>
    </source>
</evidence>
<sequence>PSQTHWPAPGLRRWKSPPTCVAERTWAMASGCEVEWRFVVNESPDLKYLHIPIHILLYLEFLHYLIFFCTPLLHLCHKKHIKRLLTGWIWPIHLMQMHNQLRYCAGWMNAVSPVSCTSTGGPGFKGAQGQPGMPGRGVSVGLLLVKHSQSEDVPQCPLNMPHLWDGYSLFYVEGSETAHNQDLGLAGSCLPRFNTMPFVYCNVNEVCNYASRNDKSYWLSTNAPIPMMPVAEDAIQAYISRCTVCEAPSVAIAMHSQSRSIPPCPRGYRSLWIGYSFLMHTAAGGEGGGQSLSSPGSCLEDFRSTPFVECQGARGTCHYFTNKYSFWLTAIDETRQFDADPIPETLKAGQPRSRASRCQVCMKNL</sequence>
<dbReference type="SUPFAM" id="SSF56436">
    <property type="entry name" value="C-type lectin-like"/>
    <property type="match status" value="2"/>
</dbReference>
<keyword evidence="2" id="KW-0964">Secreted</keyword>
<dbReference type="InterPro" id="IPR036954">
    <property type="entry name" value="Collagen_IV_NC_sf"/>
</dbReference>
<dbReference type="AlphaFoldDB" id="A0A8C4QYM4"/>
<dbReference type="Ensembl" id="ENSEBUT00000022356.1">
    <property type="protein sequence ID" value="ENSEBUP00000021780.1"/>
    <property type="gene ID" value="ENSEBUG00000013430.1"/>
</dbReference>
<evidence type="ECO:0000259" key="9">
    <source>
        <dbReference type="PROSITE" id="PS51403"/>
    </source>
</evidence>
<keyword evidence="5" id="KW-0084">Basement membrane</keyword>
<keyword evidence="6" id="KW-0176">Collagen</keyword>
<dbReference type="GO" id="GO:0005581">
    <property type="term" value="C:collagen trimer"/>
    <property type="evidence" value="ECO:0007669"/>
    <property type="project" value="UniProtKB-KW"/>
</dbReference>
<dbReference type="PROSITE" id="PS51403">
    <property type="entry name" value="NC1_IV"/>
    <property type="match status" value="1"/>
</dbReference>
<evidence type="ECO:0000256" key="6">
    <source>
        <dbReference type="ARBA" id="ARBA00023119"/>
    </source>
</evidence>
<reference evidence="10" key="1">
    <citation type="submission" date="2025-08" db="UniProtKB">
        <authorList>
            <consortium name="Ensembl"/>
        </authorList>
    </citation>
    <scope>IDENTIFICATION</scope>
</reference>
<dbReference type="Pfam" id="PF01413">
    <property type="entry name" value="C4"/>
    <property type="match status" value="2"/>
</dbReference>
<keyword evidence="8" id="KW-0472">Membrane</keyword>
<dbReference type="InterPro" id="IPR001442">
    <property type="entry name" value="Collagen_IV_NC"/>
</dbReference>
<keyword evidence="8" id="KW-1133">Transmembrane helix</keyword>
<dbReference type="GO" id="GO:0005604">
    <property type="term" value="C:basement membrane"/>
    <property type="evidence" value="ECO:0007669"/>
    <property type="project" value="UniProtKB-SubCell"/>
</dbReference>
<dbReference type="FunFam" id="2.170.240.10:FF:000001">
    <property type="entry name" value="Collagen IV alpha 1 chain"/>
    <property type="match status" value="1"/>
</dbReference>
<dbReference type="SMART" id="SM00111">
    <property type="entry name" value="C4"/>
    <property type="match status" value="2"/>
</dbReference>
<keyword evidence="3" id="KW-0272">Extracellular matrix</keyword>
<evidence type="ECO:0000256" key="7">
    <source>
        <dbReference type="ARBA" id="ARBA00023157"/>
    </source>
</evidence>
<dbReference type="GeneTree" id="ENSGT00940000153991"/>
<proteinExistence type="predicted"/>
<dbReference type="OMA" id="CEVEWRF"/>
<evidence type="ECO:0000256" key="8">
    <source>
        <dbReference type="SAM" id="Phobius"/>
    </source>
</evidence>
<evidence type="ECO:0000256" key="4">
    <source>
        <dbReference type="ARBA" id="ARBA00022737"/>
    </source>
</evidence>
<feature type="domain" description="Collagen IV NC1" evidence="9">
    <location>
        <begin position="141"/>
        <end position="365"/>
    </location>
</feature>
<keyword evidence="4" id="KW-0677">Repeat</keyword>
<evidence type="ECO:0000256" key="5">
    <source>
        <dbReference type="ARBA" id="ARBA00022869"/>
    </source>
</evidence>
<dbReference type="InterPro" id="IPR016187">
    <property type="entry name" value="CTDL_fold"/>
</dbReference>
<dbReference type="InterPro" id="IPR019326">
    <property type="entry name" value="NDNF"/>
</dbReference>
<name>A0A8C4QYM4_EPTBU</name>
<reference evidence="10" key="2">
    <citation type="submission" date="2025-09" db="UniProtKB">
        <authorList>
            <consortium name="Ensembl"/>
        </authorList>
    </citation>
    <scope>IDENTIFICATION</scope>
</reference>
<comment type="subcellular location">
    <subcellularLocation>
        <location evidence="1">Secreted</location>
        <location evidence="1">Extracellular space</location>
        <location evidence="1">Extracellular matrix</location>
        <location evidence="1">Basement membrane</location>
    </subcellularLocation>
</comment>
<dbReference type="PANTHER" id="PTHR14619">
    <property type="entry name" value="NEURON-DERIVED NEUROTROPHIC FACTOR"/>
    <property type="match status" value="1"/>
</dbReference>